<organism evidence="2 3">
    <name type="scientific">Tagetes erecta</name>
    <name type="common">African marigold</name>
    <dbReference type="NCBI Taxonomy" id="13708"/>
    <lineage>
        <taxon>Eukaryota</taxon>
        <taxon>Viridiplantae</taxon>
        <taxon>Streptophyta</taxon>
        <taxon>Embryophyta</taxon>
        <taxon>Tracheophyta</taxon>
        <taxon>Spermatophyta</taxon>
        <taxon>Magnoliopsida</taxon>
        <taxon>eudicotyledons</taxon>
        <taxon>Gunneridae</taxon>
        <taxon>Pentapetalae</taxon>
        <taxon>asterids</taxon>
        <taxon>campanulids</taxon>
        <taxon>Asterales</taxon>
        <taxon>Asteraceae</taxon>
        <taxon>Asteroideae</taxon>
        <taxon>Heliantheae alliance</taxon>
        <taxon>Tageteae</taxon>
        <taxon>Tagetes</taxon>
    </lineage>
</organism>
<protein>
    <recommendedName>
        <fullName evidence="4">NADH:quinone oxidoreductase/Mrp antiporter membrane subunit domain-containing protein</fullName>
    </recommendedName>
</protein>
<reference evidence="2" key="1">
    <citation type="journal article" date="2023" name="bioRxiv">
        <title>Improved chromosome-level genome assembly for marigold (Tagetes erecta).</title>
        <authorList>
            <person name="Jiang F."/>
            <person name="Yuan L."/>
            <person name="Wang S."/>
            <person name="Wang H."/>
            <person name="Xu D."/>
            <person name="Wang A."/>
            <person name="Fan W."/>
        </authorList>
    </citation>
    <scope>NUCLEOTIDE SEQUENCE</scope>
    <source>
        <strain evidence="2">WSJ</strain>
        <tissue evidence="2">Leaf</tissue>
    </source>
</reference>
<name>A0AAD8L2U7_TARER</name>
<evidence type="ECO:0000256" key="1">
    <source>
        <dbReference type="SAM" id="SignalP"/>
    </source>
</evidence>
<dbReference type="Proteomes" id="UP001229421">
    <property type="component" value="Unassembled WGS sequence"/>
</dbReference>
<evidence type="ECO:0000313" key="2">
    <source>
        <dbReference type="EMBL" id="KAK1432008.1"/>
    </source>
</evidence>
<dbReference type="PANTHER" id="PTHR45564">
    <property type="entry name" value="NAD(P)H-QUINONE OXIDOREDUCTASE SUBUNIT 2 B, CHLOROPLASTIC"/>
    <property type="match status" value="1"/>
</dbReference>
<comment type="caution">
    <text evidence="2">The sequence shown here is derived from an EMBL/GenBank/DDBJ whole genome shotgun (WGS) entry which is preliminary data.</text>
</comment>
<evidence type="ECO:0008006" key="4">
    <source>
        <dbReference type="Google" id="ProtNLM"/>
    </source>
</evidence>
<dbReference type="AlphaFoldDB" id="A0AAD8L2U7"/>
<keyword evidence="3" id="KW-1185">Reference proteome</keyword>
<sequence length="89" mass="9801">MYNSPGISIALIFITVGIGFKLSPAPSHQWTPAKSDRIKFVHTICSRTSRSITHGKEADSKKSVTMLMRVNMLRSRSTVTVEGSAPEPR</sequence>
<keyword evidence="1" id="KW-0732">Signal</keyword>
<evidence type="ECO:0000313" key="3">
    <source>
        <dbReference type="Proteomes" id="UP001229421"/>
    </source>
</evidence>
<gene>
    <name evidence="2" type="ORF">QVD17_08872</name>
</gene>
<feature type="chain" id="PRO_5042059165" description="NADH:quinone oxidoreductase/Mrp antiporter membrane subunit domain-containing protein" evidence="1">
    <location>
        <begin position="20"/>
        <end position="89"/>
    </location>
</feature>
<feature type="signal peptide" evidence="1">
    <location>
        <begin position="1"/>
        <end position="19"/>
    </location>
</feature>
<proteinExistence type="predicted"/>
<dbReference type="PANTHER" id="PTHR45564:SF1">
    <property type="entry name" value="NAD(P)H-QUINONE OXIDOREDUCTASE SUBUNIT 2"/>
    <property type="match status" value="1"/>
</dbReference>
<dbReference type="EMBL" id="JAUHHV010000002">
    <property type="protein sequence ID" value="KAK1432008.1"/>
    <property type="molecule type" value="Genomic_DNA"/>
</dbReference>
<accession>A0AAD8L2U7</accession>